<dbReference type="EMBL" id="JAMSHA010000010">
    <property type="protein sequence ID" value="MCV2224888.1"/>
    <property type="molecule type" value="Genomic_DNA"/>
</dbReference>
<evidence type="ECO:0000313" key="2">
    <source>
        <dbReference type="EMBL" id="MCV2224888.1"/>
    </source>
</evidence>
<reference evidence="2" key="1">
    <citation type="submission" date="2022-06" db="EMBL/GenBank/DDBJ databases">
        <title>De novo draft assembly of the Pseudomonas mercurotoleraris sp. nov., isolated from the plants rhizosphere.</title>
        <authorList>
            <person name="Robas M."/>
            <person name="Gonzalez D."/>
            <person name="Fernandez V.M."/>
            <person name="Luna L."/>
            <person name="Provanza A."/>
            <person name="Jimenez P.A."/>
        </authorList>
    </citation>
    <scope>NUCLEOTIDE SEQUENCE</scope>
    <source>
        <strain evidence="2">SAICEUPSM</strain>
    </source>
</reference>
<dbReference type="RefSeq" id="WP_263471455.1">
    <property type="nucleotide sequence ID" value="NZ_JAMSHA010000010.1"/>
</dbReference>
<protein>
    <submittedName>
        <fullName evidence="2">YfjI family protein</fullName>
    </submittedName>
</protein>
<accession>A0ABT2Y1R5</accession>
<comment type="caution">
    <text evidence="2">The sequence shown here is derived from an EMBL/GenBank/DDBJ whole genome shotgun (WGS) entry which is preliminary data.</text>
</comment>
<feature type="region of interest" description="Disordered" evidence="1">
    <location>
        <begin position="1"/>
        <end position="22"/>
    </location>
</feature>
<dbReference type="InterPro" id="IPR025048">
    <property type="entry name" value="DUF3987"/>
</dbReference>
<feature type="compositionally biased region" description="Basic and acidic residues" evidence="1">
    <location>
        <begin position="1"/>
        <end position="12"/>
    </location>
</feature>
<dbReference type="Proteomes" id="UP001063475">
    <property type="component" value="Unassembled WGS sequence"/>
</dbReference>
<proteinExistence type="predicted"/>
<organism evidence="2 3">
    <name type="scientific">Pseudomonas mercuritolerans</name>
    <dbReference type="NCBI Taxonomy" id="2951809"/>
    <lineage>
        <taxon>Bacteria</taxon>
        <taxon>Pseudomonadati</taxon>
        <taxon>Pseudomonadota</taxon>
        <taxon>Gammaproteobacteria</taxon>
        <taxon>Pseudomonadales</taxon>
        <taxon>Pseudomonadaceae</taxon>
        <taxon>Pseudomonas</taxon>
    </lineage>
</organism>
<evidence type="ECO:0000256" key="1">
    <source>
        <dbReference type="SAM" id="MobiDB-lite"/>
    </source>
</evidence>
<gene>
    <name evidence="2" type="ORF">ND528_25355</name>
</gene>
<sequence>MQQLDPKLELPRPPRPLIESNPVAQPYPVQALGGILGPAVERMAEVIGVPHALAAQSVLAASALATQGHAGLQLDGRNYPLSLYLITVAASGDRKTAADRCALLPARQWEREQWQRYREQLARYRAAQRQAQRIKPGDPEPVNGMSLEAEPSAPRLITTDPTIEALIKGLCHDLPSMGLFCDEGGQFLGSSTMSRDNRLKAVTTLSSLWDGSPIDRARSMVGESLRAYDRRLSLHLMLQPYLAMQLLSDPLLQGQGILGRCLMTWPTSLAGQRSYLAVDLSKDAALKRYHHRLSALFYQPWSLSADGALQLSKLSLSPLARRRWIDLHDAIEAQLGEFGELASVRPSGSKAADNLLRVAGILAVVEESSVVEVDHIQRASALVGYYLTEIQRLTEQEPVCRVKEEADRLLRWLQVKEWTRFSIRDLNRNGPRFARKSSRHAAKLLVELIDHQWLISDGHTFEVRHVQS</sequence>
<dbReference type="Pfam" id="PF13148">
    <property type="entry name" value="DUF3987"/>
    <property type="match status" value="1"/>
</dbReference>
<keyword evidence="3" id="KW-1185">Reference proteome</keyword>
<name>A0ABT2Y1R5_9PSED</name>
<evidence type="ECO:0000313" key="3">
    <source>
        <dbReference type="Proteomes" id="UP001063475"/>
    </source>
</evidence>